<name>A0A094SG32_9ZZZZ</name>
<comment type="caution">
    <text evidence="1">The sequence shown here is derived from an EMBL/GenBank/DDBJ whole genome shotgun (WGS) entry which is preliminary data.</text>
</comment>
<protein>
    <submittedName>
        <fullName evidence="1">Uncharacterized protein</fullName>
    </submittedName>
</protein>
<dbReference type="EMBL" id="JNSL01000065">
    <property type="protein sequence ID" value="KGA17248.1"/>
    <property type="molecule type" value="Genomic_DNA"/>
</dbReference>
<reference evidence="1" key="1">
    <citation type="submission" date="2014-06" db="EMBL/GenBank/DDBJ databases">
        <title>Key roles for freshwater Actinobacteria revealed by deep metagenomic sequencing.</title>
        <authorList>
            <person name="Ghai R."/>
            <person name="Mizuno C.M."/>
            <person name="Picazo A."/>
            <person name="Camacho A."/>
            <person name="Rodriguez-Valera F."/>
        </authorList>
    </citation>
    <scope>NUCLEOTIDE SEQUENCE</scope>
</reference>
<proteinExistence type="predicted"/>
<evidence type="ECO:0000313" key="1">
    <source>
        <dbReference type="EMBL" id="KGA17248.1"/>
    </source>
</evidence>
<dbReference type="AlphaFoldDB" id="A0A094SG32"/>
<organism evidence="1">
    <name type="scientific">freshwater metagenome</name>
    <dbReference type="NCBI Taxonomy" id="449393"/>
    <lineage>
        <taxon>unclassified sequences</taxon>
        <taxon>metagenomes</taxon>
        <taxon>ecological metagenomes</taxon>
    </lineage>
</organism>
<accession>A0A094SG32</accession>
<gene>
    <name evidence="1" type="ORF">GM51_10790</name>
</gene>
<sequence length="38" mass="4458">MLRQGKVIPFRVTDKDRQLLLWVLIAFNEIEFSGLVLV</sequence>